<proteinExistence type="predicted"/>
<organism evidence="1 2">
    <name type="scientific">Vitis vinifera</name>
    <name type="common">Grape</name>
    <dbReference type="NCBI Taxonomy" id="29760"/>
    <lineage>
        <taxon>Eukaryota</taxon>
        <taxon>Viridiplantae</taxon>
        <taxon>Streptophyta</taxon>
        <taxon>Embryophyta</taxon>
        <taxon>Tracheophyta</taxon>
        <taxon>Spermatophyta</taxon>
        <taxon>Magnoliopsida</taxon>
        <taxon>eudicotyledons</taxon>
        <taxon>Gunneridae</taxon>
        <taxon>Pentapetalae</taxon>
        <taxon>rosids</taxon>
        <taxon>Vitales</taxon>
        <taxon>Vitaceae</taxon>
        <taxon>Viteae</taxon>
        <taxon>Vitis</taxon>
    </lineage>
</organism>
<gene>
    <name evidence="1" type="ordered locus">VIT_04s0069g00480</name>
</gene>
<protein>
    <submittedName>
        <fullName evidence="1">Uncharacterized protein</fullName>
    </submittedName>
</protein>
<dbReference type="AlphaFoldDB" id="F6H9G1"/>
<sequence length="56" mass="6475">MLKKHKHETLSLHVAGKHLAKGKVLMAKFPFYSINCQQRNLDQRIPVRGNFAEGTW</sequence>
<reference evidence="2" key="1">
    <citation type="journal article" date="2007" name="Nature">
        <title>The grapevine genome sequence suggests ancestral hexaploidization in major angiosperm phyla.</title>
        <authorList>
            <consortium name="The French-Italian Public Consortium for Grapevine Genome Characterization."/>
            <person name="Jaillon O."/>
            <person name="Aury J.-M."/>
            <person name="Noel B."/>
            <person name="Policriti A."/>
            <person name="Clepet C."/>
            <person name="Casagrande A."/>
            <person name="Choisne N."/>
            <person name="Aubourg S."/>
            <person name="Vitulo N."/>
            <person name="Jubin C."/>
            <person name="Vezzi A."/>
            <person name="Legeai F."/>
            <person name="Hugueney P."/>
            <person name="Dasilva C."/>
            <person name="Horner D."/>
            <person name="Mica E."/>
            <person name="Jublot D."/>
            <person name="Poulain J."/>
            <person name="Bruyere C."/>
            <person name="Billault A."/>
            <person name="Segurens B."/>
            <person name="Gouyvenoux M."/>
            <person name="Ugarte E."/>
            <person name="Cattonaro F."/>
            <person name="Anthouard V."/>
            <person name="Vico V."/>
            <person name="Del Fabbro C."/>
            <person name="Alaux M."/>
            <person name="Di Gaspero G."/>
            <person name="Dumas V."/>
            <person name="Felice N."/>
            <person name="Paillard S."/>
            <person name="Juman I."/>
            <person name="Moroldo M."/>
            <person name="Scalabrin S."/>
            <person name="Canaguier A."/>
            <person name="Le Clainche I."/>
            <person name="Malacrida G."/>
            <person name="Durand E."/>
            <person name="Pesole G."/>
            <person name="Laucou V."/>
            <person name="Chatelet P."/>
            <person name="Merdinoglu D."/>
            <person name="Delledonne M."/>
            <person name="Pezzotti M."/>
            <person name="Lecharny A."/>
            <person name="Scarpelli C."/>
            <person name="Artiguenave F."/>
            <person name="Pe M.E."/>
            <person name="Valle G."/>
            <person name="Morgante M."/>
            <person name="Caboche M."/>
            <person name="Adam-Blondon A.-F."/>
            <person name="Weissenbach J."/>
            <person name="Quetier F."/>
            <person name="Wincker P."/>
        </authorList>
    </citation>
    <scope>NUCLEOTIDE SEQUENCE [LARGE SCALE GENOMIC DNA]</scope>
    <source>
        <strain evidence="2">cv. Pinot noir / PN40024</strain>
    </source>
</reference>
<dbReference type="Proteomes" id="UP000009183">
    <property type="component" value="Chromosome 4"/>
</dbReference>
<dbReference type="PaxDb" id="29760-VIT_04s0069g00480.t01"/>
<dbReference type="InParanoid" id="F6H9G1"/>
<name>F6H9G1_VITVI</name>
<evidence type="ECO:0000313" key="2">
    <source>
        <dbReference type="Proteomes" id="UP000009183"/>
    </source>
</evidence>
<keyword evidence="2" id="KW-1185">Reference proteome</keyword>
<dbReference type="EMBL" id="FN595500">
    <property type="protein sequence ID" value="CCB48854.1"/>
    <property type="molecule type" value="Genomic_DNA"/>
</dbReference>
<dbReference type="HOGENOM" id="CLU_3018206_0_0_1"/>
<accession>F6H9G1</accession>
<evidence type="ECO:0000313" key="1">
    <source>
        <dbReference type="EMBL" id="CCB48854.1"/>
    </source>
</evidence>